<accession>A0A8S1A6M4</accession>
<evidence type="ECO:0000313" key="2">
    <source>
        <dbReference type="Proteomes" id="UP000494106"/>
    </source>
</evidence>
<dbReference type="EMBL" id="CADEBC010000520">
    <property type="protein sequence ID" value="CAB3244161.1"/>
    <property type="molecule type" value="Genomic_DNA"/>
</dbReference>
<comment type="caution">
    <text evidence="1">The sequence shown here is derived from an EMBL/GenBank/DDBJ whole genome shotgun (WGS) entry which is preliminary data.</text>
</comment>
<reference evidence="1 2" key="1">
    <citation type="submission" date="2020-04" db="EMBL/GenBank/DDBJ databases">
        <authorList>
            <person name="Wallbank WR R."/>
            <person name="Pardo Diaz C."/>
            <person name="Kozak K."/>
            <person name="Martin S."/>
            <person name="Jiggins C."/>
            <person name="Moest M."/>
            <person name="Warren A I."/>
            <person name="Byers J.R.P. K."/>
            <person name="Montejo-Kovacevich G."/>
            <person name="Yen C E."/>
        </authorList>
    </citation>
    <scope>NUCLEOTIDE SEQUENCE [LARGE SCALE GENOMIC DNA]</scope>
</reference>
<sequence>MKKEKKFCRSQHTSLKKSSLSYSLCHQLSASESPVEIGPAVPEITRNKQRDRQKFKKMLFWHMYHVNIHMHLTSGDYVIMALSKVMKKQKRNKKKKIMREA</sequence>
<name>A0A8S1A6M4_ARCPL</name>
<keyword evidence="2" id="KW-1185">Reference proteome</keyword>
<proteinExistence type="predicted"/>
<gene>
    <name evidence="1" type="ORF">APLA_LOCUS9831</name>
</gene>
<protein>
    <submittedName>
        <fullName evidence="1">Uncharacterized protein</fullName>
    </submittedName>
</protein>
<dbReference type="AlphaFoldDB" id="A0A8S1A6M4"/>
<organism evidence="1 2">
    <name type="scientific">Arctia plantaginis</name>
    <name type="common">Wood tiger moth</name>
    <name type="synonym">Phalaena plantaginis</name>
    <dbReference type="NCBI Taxonomy" id="874455"/>
    <lineage>
        <taxon>Eukaryota</taxon>
        <taxon>Metazoa</taxon>
        <taxon>Ecdysozoa</taxon>
        <taxon>Arthropoda</taxon>
        <taxon>Hexapoda</taxon>
        <taxon>Insecta</taxon>
        <taxon>Pterygota</taxon>
        <taxon>Neoptera</taxon>
        <taxon>Endopterygota</taxon>
        <taxon>Lepidoptera</taxon>
        <taxon>Glossata</taxon>
        <taxon>Ditrysia</taxon>
        <taxon>Noctuoidea</taxon>
        <taxon>Erebidae</taxon>
        <taxon>Arctiinae</taxon>
        <taxon>Arctia</taxon>
    </lineage>
</organism>
<dbReference type="Proteomes" id="UP000494106">
    <property type="component" value="Unassembled WGS sequence"/>
</dbReference>
<evidence type="ECO:0000313" key="1">
    <source>
        <dbReference type="EMBL" id="CAB3244161.1"/>
    </source>
</evidence>